<accession>A0A6I4KZI0</accession>
<proteinExistence type="predicted"/>
<dbReference type="EMBL" id="WKJZ01000004">
    <property type="protein sequence ID" value="MVW77141.1"/>
    <property type="molecule type" value="Genomic_DNA"/>
</dbReference>
<evidence type="ECO:0000259" key="1">
    <source>
        <dbReference type="Pfam" id="PF14534"/>
    </source>
</evidence>
<reference evidence="2 3" key="1">
    <citation type="submission" date="2019-11" db="EMBL/GenBank/DDBJ databases">
        <title>Pseudomonas flavidum sp. nov., isolated from Baiyang Lake.</title>
        <authorList>
            <person name="Zhao Y."/>
        </authorList>
    </citation>
    <scope>NUCLEOTIDE SEQUENCE [LARGE SCALE GENOMIC DNA]</scope>
    <source>
        <strain evidence="3">R-22-3 w-18</strain>
    </source>
</reference>
<organism evidence="2 3">
    <name type="scientific">Pseudomonas xionganensis</name>
    <dbReference type="NCBI Taxonomy" id="2654845"/>
    <lineage>
        <taxon>Bacteria</taxon>
        <taxon>Pseudomonadati</taxon>
        <taxon>Pseudomonadota</taxon>
        <taxon>Gammaproteobacteria</taxon>
        <taxon>Pseudomonadales</taxon>
        <taxon>Pseudomonadaceae</taxon>
        <taxon>Pseudomonas</taxon>
    </lineage>
</organism>
<evidence type="ECO:0000313" key="3">
    <source>
        <dbReference type="Proteomes" id="UP000429555"/>
    </source>
</evidence>
<dbReference type="Gene3D" id="3.10.450.50">
    <property type="match status" value="1"/>
</dbReference>
<keyword evidence="3" id="KW-1185">Reference proteome</keyword>
<feature type="domain" description="DUF4440" evidence="1">
    <location>
        <begin position="7"/>
        <end position="113"/>
    </location>
</feature>
<dbReference type="Pfam" id="PF14534">
    <property type="entry name" value="DUF4440"/>
    <property type="match status" value="1"/>
</dbReference>
<comment type="caution">
    <text evidence="2">The sequence shown here is derived from an EMBL/GenBank/DDBJ whole genome shotgun (WGS) entry which is preliminary data.</text>
</comment>
<name>A0A6I4KZI0_9PSED</name>
<dbReference type="AlphaFoldDB" id="A0A6I4KZI0"/>
<dbReference type="Proteomes" id="UP000429555">
    <property type="component" value="Unassembled WGS sequence"/>
</dbReference>
<dbReference type="SUPFAM" id="SSF54427">
    <property type="entry name" value="NTF2-like"/>
    <property type="match status" value="1"/>
</dbReference>
<dbReference type="RefSeq" id="WP_160347792.1">
    <property type="nucleotide sequence ID" value="NZ_WKJZ01000004.1"/>
</dbReference>
<gene>
    <name evidence="2" type="ORF">GJV18_17625</name>
</gene>
<dbReference type="InterPro" id="IPR032710">
    <property type="entry name" value="NTF2-like_dom_sf"/>
</dbReference>
<evidence type="ECO:0000313" key="2">
    <source>
        <dbReference type="EMBL" id="MVW77141.1"/>
    </source>
</evidence>
<protein>
    <submittedName>
        <fullName evidence="2">DUF4440 domain-containing protein</fullName>
    </submittedName>
</protein>
<dbReference type="InterPro" id="IPR027843">
    <property type="entry name" value="DUF4440"/>
</dbReference>
<sequence length="121" mass="13898">MSNEFDISKVEERLRIAQLKGDTDELSLLLDNSLSFTALDGTLVSKVDDLNLHKSPNFSITKMNVINRWSQCFEYAAVVSTLMDVTSIIDGVTKNQKIRYIRVWYRFGDDWRVVSGSMKAW</sequence>